<proteinExistence type="predicted"/>
<dbReference type="OrthoDB" id="9797829at2"/>
<accession>A0A1T5L2H0</accession>
<dbReference type="Proteomes" id="UP000190285">
    <property type="component" value="Unassembled WGS sequence"/>
</dbReference>
<dbReference type="Gene3D" id="3.40.50.2000">
    <property type="entry name" value="Glycogen Phosphorylase B"/>
    <property type="match status" value="1"/>
</dbReference>
<organism evidence="1 2">
    <name type="scientific">Maledivibacter halophilus</name>
    <dbReference type="NCBI Taxonomy" id="36842"/>
    <lineage>
        <taxon>Bacteria</taxon>
        <taxon>Bacillati</taxon>
        <taxon>Bacillota</taxon>
        <taxon>Clostridia</taxon>
        <taxon>Peptostreptococcales</taxon>
        <taxon>Caminicellaceae</taxon>
        <taxon>Maledivibacter</taxon>
    </lineage>
</organism>
<dbReference type="RefSeq" id="WP_079491784.1">
    <property type="nucleotide sequence ID" value="NZ_FUZT01000005.1"/>
</dbReference>
<keyword evidence="2" id="KW-1185">Reference proteome</keyword>
<dbReference type="AlphaFoldDB" id="A0A1T5L2H0"/>
<name>A0A1T5L2H0_9FIRM</name>
<dbReference type="EMBL" id="FUZT01000005">
    <property type="protein sequence ID" value="SKC69809.1"/>
    <property type="molecule type" value="Genomic_DNA"/>
</dbReference>
<evidence type="ECO:0000313" key="2">
    <source>
        <dbReference type="Proteomes" id="UP000190285"/>
    </source>
</evidence>
<evidence type="ECO:0000313" key="1">
    <source>
        <dbReference type="EMBL" id="SKC69809.1"/>
    </source>
</evidence>
<dbReference type="STRING" id="36842.SAMN02194393_02310"/>
<protein>
    <submittedName>
        <fullName evidence="1">Uncharacterized protein</fullName>
    </submittedName>
</protein>
<dbReference type="SUPFAM" id="SSF53756">
    <property type="entry name" value="UDP-Glycosyltransferase/glycogen phosphorylase"/>
    <property type="match status" value="1"/>
</dbReference>
<reference evidence="1 2" key="1">
    <citation type="submission" date="2017-02" db="EMBL/GenBank/DDBJ databases">
        <authorList>
            <person name="Peterson S.W."/>
        </authorList>
    </citation>
    <scope>NUCLEOTIDE SEQUENCE [LARGE SCALE GENOMIC DNA]</scope>
    <source>
        <strain evidence="1 2">M1</strain>
    </source>
</reference>
<gene>
    <name evidence="1" type="ORF">SAMN02194393_02310</name>
</gene>
<sequence>MLSPRIFWLCTHQTLRYEEVLMLIEAGAEVIPCLGDPFWLKYDGKYDNENDDLYPYWRKFCTLPTYITEKIRRIDFWTNKGKLSVEEADLVNRWIDVIFVSSNPDILENIISWFQGYIVFRVFGHGGYTTYTEVMNKMKVNINKIASADKYIWAPMLNNLENCEDPRIIKNKFYLNAFVSNKRLKFKWKGKNSKPFISTTISYLDGNPVVRHIFKEFSRKFENIPYIVLGKNSKEVVRSISDKVLGYLDDDHFYSKISESRIFVYFGVGSNYHLHYTPIEAITMGVPVMFLESSGLAQEARDFGVSNEELKRLGMCANPQEMKRQVEKNINDLYELQKLSENQHNIFSKIFSRETALSKTKNFLKKIQPYVKNLRINEYKEDIELDNISKNDCFRNNSMKMDLPTQPDERVNFSIENINAFTGKLLYDHKGKFIGRRVEEGTDSAGIFIGNYLGKMKAGEYLFSMELNSSNESKSSLGAFSIGIWKLQYKILNSRDVSNIKVGKNIIDLFVKISPENSDLLKEIRFVWNGINILDVLSITVEKLT</sequence>